<dbReference type="Proteomes" id="UP000000447">
    <property type="component" value="Chromosome"/>
</dbReference>
<dbReference type="EMBL" id="CP001275">
    <property type="protein sequence ID" value="ACM06078.1"/>
    <property type="molecule type" value="Genomic_DNA"/>
</dbReference>
<evidence type="ECO:0008006" key="3">
    <source>
        <dbReference type="Google" id="ProtNLM"/>
    </source>
</evidence>
<evidence type="ECO:0000313" key="1">
    <source>
        <dbReference type="EMBL" id="ACM06078.1"/>
    </source>
</evidence>
<protein>
    <recommendedName>
        <fullName evidence="3">YtxH domain-containing protein</fullName>
    </recommendedName>
</protein>
<dbReference type="OrthoDB" id="9814904at2"/>
<dbReference type="KEGG" id="tro:trd_0255"/>
<accession>B9KXR7</accession>
<sequence>MLDRLRTAAKFFTWGLALGLLFAPASGRELRRRLLRWVMARLEACVARVRERLTGQPT</sequence>
<organism evidence="1 2">
    <name type="scientific">Thermomicrobium roseum (strain ATCC 27502 / DSM 5159 / P-2)</name>
    <dbReference type="NCBI Taxonomy" id="309801"/>
    <lineage>
        <taxon>Bacteria</taxon>
        <taxon>Pseudomonadati</taxon>
        <taxon>Thermomicrobiota</taxon>
        <taxon>Thermomicrobia</taxon>
        <taxon>Thermomicrobiales</taxon>
        <taxon>Thermomicrobiaceae</taxon>
        <taxon>Thermomicrobium</taxon>
    </lineage>
</organism>
<dbReference type="AlphaFoldDB" id="B9KXR7"/>
<reference evidence="1 2" key="1">
    <citation type="journal article" date="2009" name="PLoS ONE">
        <title>Complete genome sequence of the aerobic CO-oxidizing thermophile Thermomicrobium roseum.</title>
        <authorList>
            <person name="Wu D."/>
            <person name="Raymond J."/>
            <person name="Wu M."/>
            <person name="Chatterji S."/>
            <person name="Ren Q."/>
            <person name="Graham J.E."/>
            <person name="Bryant D.A."/>
            <person name="Robb F."/>
            <person name="Colman A."/>
            <person name="Tallon L.J."/>
            <person name="Badger J.H."/>
            <person name="Madupu R."/>
            <person name="Ward N.L."/>
            <person name="Eisen J.A."/>
        </authorList>
    </citation>
    <scope>NUCLEOTIDE SEQUENCE [LARGE SCALE GENOMIC DNA]</scope>
    <source>
        <strain evidence="2">ATCC 27502 / DSM 5159 / P-2</strain>
    </source>
</reference>
<keyword evidence="2" id="KW-1185">Reference proteome</keyword>
<name>B9KXR7_THERP</name>
<dbReference type="RefSeq" id="WP_012641667.1">
    <property type="nucleotide sequence ID" value="NC_011959.1"/>
</dbReference>
<evidence type="ECO:0000313" key="2">
    <source>
        <dbReference type="Proteomes" id="UP000000447"/>
    </source>
</evidence>
<gene>
    <name evidence="1" type="ordered locus">trd_0255</name>
</gene>
<dbReference type="HOGENOM" id="CLU_2994419_0_0_0"/>
<proteinExistence type="predicted"/>